<organism evidence="1 2">
    <name type="scientific">Wenjunlia tyrosinilytica</name>
    <dbReference type="NCBI Taxonomy" id="1544741"/>
    <lineage>
        <taxon>Bacteria</taxon>
        <taxon>Bacillati</taxon>
        <taxon>Actinomycetota</taxon>
        <taxon>Actinomycetes</taxon>
        <taxon>Kitasatosporales</taxon>
        <taxon>Streptomycetaceae</taxon>
        <taxon>Wenjunlia</taxon>
    </lineage>
</organism>
<gene>
    <name evidence="1" type="ORF">GCM10012280_50330</name>
</gene>
<proteinExistence type="predicted"/>
<evidence type="ECO:0000313" key="2">
    <source>
        <dbReference type="Proteomes" id="UP000641932"/>
    </source>
</evidence>
<reference evidence="1" key="1">
    <citation type="journal article" date="2014" name="Int. J. Syst. Evol. Microbiol.">
        <title>Complete genome sequence of Corynebacterium casei LMG S-19264T (=DSM 44701T), isolated from a smear-ripened cheese.</title>
        <authorList>
            <consortium name="US DOE Joint Genome Institute (JGI-PGF)"/>
            <person name="Walter F."/>
            <person name="Albersmeier A."/>
            <person name="Kalinowski J."/>
            <person name="Ruckert C."/>
        </authorList>
    </citation>
    <scope>NUCLEOTIDE SEQUENCE</scope>
    <source>
        <strain evidence="1">CGMCC 4.7201</strain>
    </source>
</reference>
<dbReference type="AlphaFoldDB" id="A0A917ZTP7"/>
<dbReference type="Proteomes" id="UP000641932">
    <property type="component" value="Unassembled WGS sequence"/>
</dbReference>
<dbReference type="Gene3D" id="3.30.200.20">
    <property type="entry name" value="Phosphorylase Kinase, domain 1"/>
    <property type="match status" value="1"/>
</dbReference>
<comment type="caution">
    <text evidence="1">The sequence shown here is derived from an EMBL/GenBank/DDBJ whole genome shotgun (WGS) entry which is preliminary data.</text>
</comment>
<dbReference type="SUPFAM" id="SSF56112">
    <property type="entry name" value="Protein kinase-like (PK-like)"/>
    <property type="match status" value="1"/>
</dbReference>
<evidence type="ECO:0000313" key="1">
    <source>
        <dbReference type="EMBL" id="GGO94734.1"/>
    </source>
</evidence>
<sequence length="99" mass="11230">MRVVYLARSASGEKAAVKVVRREWTEDPQFRARFELEVAAARMVHSAFNAPVIDADPYAPRPWTATLSSPAGPWTSRCAKAARSPRSSCRTWPRHWPRH</sequence>
<keyword evidence="2" id="KW-1185">Reference proteome</keyword>
<protein>
    <recommendedName>
        <fullName evidence="3">Protein kinase domain-containing protein</fullName>
    </recommendedName>
</protein>
<evidence type="ECO:0008006" key="3">
    <source>
        <dbReference type="Google" id="ProtNLM"/>
    </source>
</evidence>
<name>A0A917ZTP7_9ACTN</name>
<accession>A0A917ZTP7</accession>
<dbReference type="InterPro" id="IPR011009">
    <property type="entry name" value="Kinase-like_dom_sf"/>
</dbReference>
<dbReference type="EMBL" id="BMMS01000023">
    <property type="protein sequence ID" value="GGO94734.1"/>
    <property type="molecule type" value="Genomic_DNA"/>
</dbReference>
<reference evidence="1" key="2">
    <citation type="submission" date="2020-09" db="EMBL/GenBank/DDBJ databases">
        <authorList>
            <person name="Sun Q."/>
            <person name="Zhou Y."/>
        </authorList>
    </citation>
    <scope>NUCLEOTIDE SEQUENCE</scope>
    <source>
        <strain evidence="1">CGMCC 4.7201</strain>
    </source>
</reference>